<evidence type="ECO:0000256" key="9">
    <source>
        <dbReference type="ARBA" id="ARBA00023027"/>
    </source>
</evidence>
<evidence type="ECO:0000256" key="7">
    <source>
        <dbReference type="ARBA" id="ARBA00022729"/>
    </source>
</evidence>
<comment type="caution">
    <text evidence="12">Lacks conserved residue(s) required for the propagation of feature annotation.</text>
</comment>
<feature type="transmembrane region" description="Helical" evidence="14">
    <location>
        <begin position="214"/>
        <end position="233"/>
    </location>
</feature>
<dbReference type="GO" id="GO:0046872">
    <property type="term" value="F:metal ion binding"/>
    <property type="evidence" value="ECO:0007669"/>
    <property type="project" value="UniProtKB-UniRule"/>
</dbReference>
<evidence type="ECO:0000256" key="5">
    <source>
        <dbReference type="ARBA" id="ARBA00022525"/>
    </source>
</evidence>
<evidence type="ECO:0000256" key="2">
    <source>
        <dbReference type="ARBA" id="ARBA00004613"/>
    </source>
</evidence>
<feature type="disulfide bond" evidence="12">
    <location>
        <begin position="58"/>
        <end position="91"/>
    </location>
</feature>
<comment type="caution">
    <text evidence="17">The sequence shown here is derived from an EMBL/GenBank/DDBJ whole genome shotgun (WGS) entry which is preliminary data.</text>
</comment>
<feature type="signal peptide" evidence="15">
    <location>
        <begin position="1"/>
        <end position="15"/>
    </location>
</feature>
<evidence type="ECO:0000313" key="18">
    <source>
        <dbReference type="Proteomes" id="UP000243519"/>
    </source>
</evidence>
<feature type="transmembrane region" description="Helical" evidence="14">
    <location>
        <begin position="142"/>
        <end position="161"/>
    </location>
</feature>
<feature type="chain" id="PRO_5013198527" description="CFEM domain-containing protein" evidence="15">
    <location>
        <begin position="16"/>
        <end position="851"/>
    </location>
</feature>
<dbReference type="InterPro" id="IPR006140">
    <property type="entry name" value="D-isomer_DH_NAD-bd"/>
</dbReference>
<feature type="domain" description="CFEM" evidence="16">
    <location>
        <begin position="1"/>
        <end position="123"/>
    </location>
</feature>
<dbReference type="InterPro" id="IPR049326">
    <property type="entry name" value="Rhodopsin_dom_fungi"/>
</dbReference>
<feature type="transmembrane region" description="Helical" evidence="14">
    <location>
        <begin position="268"/>
        <end position="286"/>
    </location>
</feature>
<dbReference type="InterPro" id="IPR029753">
    <property type="entry name" value="D-isomer_DH_CS"/>
</dbReference>
<evidence type="ECO:0000256" key="11">
    <source>
        <dbReference type="ARBA" id="ARBA00023288"/>
    </source>
</evidence>
<comment type="subcellular location">
    <subcellularLocation>
        <location evidence="1">Membrane</location>
        <topology evidence="1">Lipid-anchor</topology>
        <topology evidence="1">GPI-anchor</topology>
    </subcellularLocation>
    <subcellularLocation>
        <location evidence="2">Secreted</location>
    </subcellularLocation>
</comment>
<dbReference type="AlphaFoldDB" id="A0A178FG63"/>
<keyword evidence="14" id="KW-1133">Transmembrane helix</keyword>
<evidence type="ECO:0000259" key="16">
    <source>
        <dbReference type="PROSITE" id="PS52012"/>
    </source>
</evidence>
<dbReference type="PROSITE" id="PS00671">
    <property type="entry name" value="D_2_HYDROXYACID_DH_3"/>
    <property type="match status" value="1"/>
</dbReference>
<dbReference type="Gene3D" id="3.40.50.720">
    <property type="entry name" value="NAD(P)-binding Rossmann-like Domain"/>
    <property type="match status" value="2"/>
</dbReference>
<protein>
    <recommendedName>
        <fullName evidence="16">CFEM domain-containing protein</fullName>
    </recommendedName>
</protein>
<evidence type="ECO:0000256" key="6">
    <source>
        <dbReference type="ARBA" id="ARBA00022622"/>
    </source>
</evidence>
<keyword evidence="6" id="KW-0325">Glycoprotein</keyword>
<dbReference type="GO" id="GO:0005829">
    <property type="term" value="C:cytosol"/>
    <property type="evidence" value="ECO:0007669"/>
    <property type="project" value="TreeGrafter"/>
</dbReference>
<dbReference type="CDD" id="cd12168">
    <property type="entry name" value="Mand_dh_like"/>
    <property type="match status" value="1"/>
</dbReference>
<keyword evidence="7 15" id="KW-0732">Signal</keyword>
<proteinExistence type="inferred from homology"/>
<evidence type="ECO:0000256" key="12">
    <source>
        <dbReference type="PROSITE-ProRule" id="PRU01356"/>
    </source>
</evidence>
<dbReference type="Pfam" id="PF02826">
    <property type="entry name" value="2-Hacid_dh_C"/>
    <property type="match status" value="1"/>
</dbReference>
<dbReference type="Pfam" id="PF00389">
    <property type="entry name" value="2-Hacid_dh"/>
    <property type="match status" value="1"/>
</dbReference>
<dbReference type="Pfam" id="PF20684">
    <property type="entry name" value="Fung_rhodopsin"/>
    <property type="match status" value="1"/>
</dbReference>
<dbReference type="Proteomes" id="UP000243519">
    <property type="component" value="Unassembled WGS sequence"/>
</dbReference>
<dbReference type="InterPro" id="IPR050223">
    <property type="entry name" value="D-isomer_2-hydroxyacid_DH"/>
</dbReference>
<dbReference type="GO" id="GO:0005576">
    <property type="term" value="C:extracellular region"/>
    <property type="evidence" value="ECO:0007669"/>
    <property type="project" value="UniProtKB-SubCell"/>
</dbReference>
<keyword evidence="5" id="KW-0964">Secreted</keyword>
<evidence type="ECO:0000256" key="13">
    <source>
        <dbReference type="SAM" id="MobiDB-lite"/>
    </source>
</evidence>
<keyword evidence="8" id="KW-0560">Oxidoreductase</keyword>
<feature type="region of interest" description="Disordered" evidence="13">
    <location>
        <begin position="377"/>
        <end position="396"/>
    </location>
</feature>
<comment type="similarity">
    <text evidence="4">Belongs to the RBT5 family.</text>
</comment>
<keyword evidence="12" id="KW-0408">Iron</keyword>
<organism evidence="17 18">
    <name type="scientific">Trichophyton violaceum</name>
    <dbReference type="NCBI Taxonomy" id="34388"/>
    <lineage>
        <taxon>Eukaryota</taxon>
        <taxon>Fungi</taxon>
        <taxon>Dikarya</taxon>
        <taxon>Ascomycota</taxon>
        <taxon>Pezizomycotina</taxon>
        <taxon>Eurotiomycetes</taxon>
        <taxon>Eurotiomycetidae</taxon>
        <taxon>Onygenales</taxon>
        <taxon>Arthrodermataceae</taxon>
        <taxon>Trichophyton</taxon>
    </lineage>
</organism>
<dbReference type="SMART" id="SM00747">
    <property type="entry name" value="CFEM"/>
    <property type="match status" value="1"/>
</dbReference>
<dbReference type="GO" id="GO:0030267">
    <property type="term" value="F:glyoxylate reductase (NADPH) activity"/>
    <property type="evidence" value="ECO:0007669"/>
    <property type="project" value="TreeGrafter"/>
</dbReference>
<keyword evidence="18" id="KW-1185">Reference proteome</keyword>
<evidence type="ECO:0000256" key="14">
    <source>
        <dbReference type="SAM" id="Phobius"/>
    </source>
</evidence>
<keyword evidence="12" id="KW-0349">Heme</keyword>
<accession>A0A178FG63</accession>
<sequence length="851" mass="94286">MRFLLVLSLASMALASPIATSHLIARDEVFPRCATDCQSQIIAEAGTQCSAKDIPCLCADDAFQGKVASCISSHCTGSEALMAKHLSSQACGIITKPRYAEVDAGTLIPFLFASFFFSVRIASKAMHLGGGWGADDYTISVAYLLAIVIYTLHTQMIHYGFGKNIWDVIPQEDLTIAFKVFFAYVLVYKSLISLAKISVGLFLLRIFRSTPFRYATYTIIALNAAIGITWILVDAFHCVPVQLAWTSWKMEETGTCINFMTSTYVNGFVNIAVDTVMVTMPIYEVVKLKLSRRKKVGVAVMFGMGLLLTAIGIARVIILFQHDPTTNPTYEMAPLNYWSMIECQIAIVCACLPAIRTLLIHYVPEVFGQATEAASQKRLNAPSTDNSKGDEYTSNSTLVESGDGYISKTISYSVNTTIKSENSPTEPSINLVQVDRRRPRVSKPNTLISYVENRVRCRVSDGNREADNQLLGSKTSVSQPQYQPNISFLQLDSERSKQPILVIDHKLVNCFIMAQQKPKVLCLSYPEFTDKAYLADFETKFELHSLTSPARAGLVPELAARVRRDGPFDAVIVRIGTIVFEPFDAEMLSPLLPDCRIIASASAGYNEFDVDWMTRNGIWFCNSRNAVSECTADMAIFLILAVLKNASVAERCAKSGVWRQGIEGVSRSPRGMVLGIIGMGSIRKYIAKRAEVLGMKVVYYNRNRLAEDVEKQYNARYCSTLDELLACSDVISVNCPLSKETTNLLGREQFEKMKDGVYFVNTARGQIVDEEALIDALKSGKVKMAGLDVFPNEPNINPHFMESDKCILQPHLGGYTDGAFRLSELECFENIKAWYATGVPISPVNKIEKQT</sequence>
<dbReference type="FunFam" id="3.40.50.720:FF:000203">
    <property type="entry name" value="D-3-phosphoglycerate dehydrogenase (SerA)"/>
    <property type="match status" value="1"/>
</dbReference>
<dbReference type="PROSITE" id="PS52012">
    <property type="entry name" value="CFEM"/>
    <property type="match status" value="1"/>
</dbReference>
<dbReference type="PANTHER" id="PTHR10996:SF269">
    <property type="entry name" value="HYPOTHETICAL D-ISOMER SPECIFIC 2-HYDROXYACID DEHYDROGENASE (EUROFUNG)"/>
    <property type="match status" value="1"/>
</dbReference>
<evidence type="ECO:0000313" key="17">
    <source>
        <dbReference type="EMBL" id="OAL71148.1"/>
    </source>
</evidence>
<name>A0A178FG63_TRIVO</name>
<feature type="disulfide bond" evidence="12">
    <location>
        <begin position="49"/>
        <end position="56"/>
    </location>
</feature>
<dbReference type="SUPFAM" id="SSF52283">
    <property type="entry name" value="Formate/glycerate dehydrogenase catalytic domain-like"/>
    <property type="match status" value="1"/>
</dbReference>
<keyword evidence="10 12" id="KW-1015">Disulfide bond</keyword>
<dbReference type="InterPro" id="IPR006139">
    <property type="entry name" value="D-isomer_2_OHA_DH_cat_dom"/>
</dbReference>
<dbReference type="PANTHER" id="PTHR10996">
    <property type="entry name" value="2-HYDROXYACID DEHYDROGENASE-RELATED"/>
    <property type="match status" value="1"/>
</dbReference>
<keyword evidence="9" id="KW-0520">NAD</keyword>
<dbReference type="PROSITE" id="PS00670">
    <property type="entry name" value="D_2_HYDROXYACID_DH_2"/>
    <property type="match status" value="1"/>
</dbReference>
<dbReference type="EMBL" id="LHPN01000007">
    <property type="protein sequence ID" value="OAL71148.1"/>
    <property type="molecule type" value="Genomic_DNA"/>
</dbReference>
<keyword evidence="14" id="KW-0812">Transmembrane</keyword>
<gene>
    <name evidence="17" type="ORF">A7D00_4811</name>
</gene>
<dbReference type="GO" id="GO:0098552">
    <property type="term" value="C:side of membrane"/>
    <property type="evidence" value="ECO:0007669"/>
    <property type="project" value="UniProtKB-KW"/>
</dbReference>
<reference evidence="17 18" key="1">
    <citation type="submission" date="2016-05" db="EMBL/GenBank/DDBJ databases">
        <title>Genome sequencing of Trichophyton violaceum CMCC(F)T3l isolated from hair.</title>
        <authorList>
            <person name="Zhan P."/>
            <person name="Tao Y."/>
            <person name="Liu W."/>
        </authorList>
    </citation>
    <scope>NUCLEOTIDE SEQUENCE [LARGE SCALE GENOMIC DNA]</scope>
    <source>
        <strain evidence="18">CMCC(F)T3l</strain>
    </source>
</reference>
<evidence type="ECO:0000256" key="15">
    <source>
        <dbReference type="SAM" id="SignalP"/>
    </source>
</evidence>
<evidence type="ECO:0000256" key="4">
    <source>
        <dbReference type="ARBA" id="ARBA00010031"/>
    </source>
</evidence>
<evidence type="ECO:0000256" key="10">
    <source>
        <dbReference type="ARBA" id="ARBA00023157"/>
    </source>
</evidence>
<dbReference type="InterPro" id="IPR036291">
    <property type="entry name" value="NAD(P)-bd_dom_sf"/>
</dbReference>
<evidence type="ECO:0000256" key="8">
    <source>
        <dbReference type="ARBA" id="ARBA00023002"/>
    </source>
</evidence>
<feature type="transmembrane region" description="Helical" evidence="14">
    <location>
        <begin position="181"/>
        <end position="207"/>
    </location>
</feature>
<dbReference type="GO" id="GO:0051287">
    <property type="term" value="F:NAD binding"/>
    <property type="evidence" value="ECO:0007669"/>
    <property type="project" value="InterPro"/>
</dbReference>
<feature type="transmembrane region" description="Helical" evidence="14">
    <location>
        <begin position="298"/>
        <end position="320"/>
    </location>
</feature>
<keyword evidence="12" id="KW-0479">Metal-binding</keyword>
<dbReference type="OrthoDB" id="2496787at2759"/>
<evidence type="ECO:0000256" key="3">
    <source>
        <dbReference type="ARBA" id="ARBA00005854"/>
    </source>
</evidence>
<dbReference type="GO" id="GO:0016618">
    <property type="term" value="F:hydroxypyruvate reductase [NAD(P)H] activity"/>
    <property type="evidence" value="ECO:0007669"/>
    <property type="project" value="TreeGrafter"/>
</dbReference>
<feature type="binding site" description="axial binding residue" evidence="12">
    <location>
        <position position="53"/>
    </location>
    <ligand>
        <name>heme</name>
        <dbReference type="ChEBI" id="CHEBI:30413"/>
    </ligand>
    <ligandPart>
        <name>Fe</name>
        <dbReference type="ChEBI" id="CHEBI:18248"/>
    </ligandPart>
</feature>
<feature type="transmembrane region" description="Helical" evidence="14">
    <location>
        <begin position="104"/>
        <end position="122"/>
    </location>
</feature>
<comment type="similarity">
    <text evidence="3">Belongs to the D-isomer specific 2-hydroxyacid dehydrogenase family.</text>
</comment>
<keyword evidence="14" id="KW-0472">Membrane</keyword>
<evidence type="ECO:0000256" key="1">
    <source>
        <dbReference type="ARBA" id="ARBA00004589"/>
    </source>
</evidence>
<dbReference type="InterPro" id="IPR008427">
    <property type="entry name" value="Extracellular_membr_CFEM_dom"/>
</dbReference>
<dbReference type="SUPFAM" id="SSF51735">
    <property type="entry name" value="NAD(P)-binding Rossmann-fold domains"/>
    <property type="match status" value="1"/>
</dbReference>
<keyword evidence="11" id="KW-0449">Lipoprotein</keyword>
<keyword evidence="6" id="KW-0336">GPI-anchor</keyword>
<dbReference type="Pfam" id="PF05730">
    <property type="entry name" value="CFEM"/>
    <property type="match status" value="1"/>
</dbReference>